<dbReference type="PRINTS" id="PR00404">
    <property type="entry name" value="MADSDOMAIN"/>
</dbReference>
<dbReference type="SUPFAM" id="SSF55455">
    <property type="entry name" value="SRF-like"/>
    <property type="match status" value="1"/>
</dbReference>
<dbReference type="CDD" id="cd00266">
    <property type="entry name" value="MADS_SRF_like"/>
    <property type="match status" value="1"/>
</dbReference>
<dbReference type="FunFam" id="3.40.1810.10:FF:000002">
    <property type="entry name" value="Serum response factor b"/>
    <property type="match status" value="1"/>
</dbReference>
<dbReference type="AlphaFoldDB" id="E4XC65"/>
<evidence type="ECO:0000256" key="6">
    <source>
        <dbReference type="ARBA" id="ARBA00072990"/>
    </source>
</evidence>
<dbReference type="OrthoDB" id="2284405at2759"/>
<evidence type="ECO:0000256" key="4">
    <source>
        <dbReference type="ARBA" id="ARBA00023163"/>
    </source>
</evidence>
<dbReference type="GO" id="GO:0000981">
    <property type="term" value="F:DNA-binding transcription factor activity, RNA polymerase II-specific"/>
    <property type="evidence" value="ECO:0007669"/>
    <property type="project" value="InterPro"/>
</dbReference>
<dbReference type="Pfam" id="PF00319">
    <property type="entry name" value="SRF-TF"/>
    <property type="match status" value="1"/>
</dbReference>
<accession>E4XC65</accession>
<evidence type="ECO:0000256" key="2">
    <source>
        <dbReference type="ARBA" id="ARBA00023015"/>
    </source>
</evidence>
<evidence type="ECO:0000259" key="7">
    <source>
        <dbReference type="PROSITE" id="PS50066"/>
    </source>
</evidence>
<keyword evidence="5" id="KW-0539">Nucleus</keyword>
<protein>
    <recommendedName>
        <fullName evidence="6">Serum response factor</fullName>
    </recommendedName>
</protein>
<evidence type="ECO:0000313" key="9">
    <source>
        <dbReference type="Proteomes" id="UP000001307"/>
    </source>
</evidence>
<dbReference type="GO" id="GO:1902895">
    <property type="term" value="P:positive regulation of miRNA transcription"/>
    <property type="evidence" value="ECO:0007669"/>
    <property type="project" value="UniProtKB-ARBA"/>
</dbReference>
<gene>
    <name evidence="8" type="ORF">GSOID_T00007719001</name>
</gene>
<dbReference type="GO" id="GO:0060379">
    <property type="term" value="P:cardiac muscle cell myoblast differentiation"/>
    <property type="evidence" value="ECO:0007669"/>
    <property type="project" value="UniProtKB-ARBA"/>
</dbReference>
<keyword evidence="9" id="KW-1185">Reference proteome</keyword>
<evidence type="ECO:0000256" key="5">
    <source>
        <dbReference type="ARBA" id="ARBA00023242"/>
    </source>
</evidence>
<evidence type="ECO:0000256" key="1">
    <source>
        <dbReference type="ARBA" id="ARBA00004123"/>
    </source>
</evidence>
<comment type="subcellular location">
    <subcellularLocation>
        <location evidence="1">Nucleus</location>
    </subcellularLocation>
</comment>
<reference evidence="8" key="1">
    <citation type="journal article" date="2010" name="Science">
        <title>Plasticity of animal genome architecture unmasked by rapid evolution of a pelagic tunicate.</title>
        <authorList>
            <person name="Denoeud F."/>
            <person name="Henriet S."/>
            <person name="Mungpakdee S."/>
            <person name="Aury J.M."/>
            <person name="Da Silva C."/>
            <person name="Brinkmann H."/>
            <person name="Mikhaleva J."/>
            <person name="Olsen L.C."/>
            <person name="Jubin C."/>
            <person name="Canestro C."/>
            <person name="Bouquet J.M."/>
            <person name="Danks G."/>
            <person name="Poulain J."/>
            <person name="Campsteijn C."/>
            <person name="Adamski M."/>
            <person name="Cross I."/>
            <person name="Yadetie F."/>
            <person name="Muffato M."/>
            <person name="Louis A."/>
            <person name="Butcher S."/>
            <person name="Tsagkogeorga G."/>
            <person name="Konrad A."/>
            <person name="Singh S."/>
            <person name="Jensen M.F."/>
            <person name="Cong E.H."/>
            <person name="Eikeseth-Otteraa H."/>
            <person name="Noel B."/>
            <person name="Anthouard V."/>
            <person name="Porcel B.M."/>
            <person name="Kachouri-Lafond R."/>
            <person name="Nishino A."/>
            <person name="Ugolini M."/>
            <person name="Chourrout P."/>
            <person name="Nishida H."/>
            <person name="Aasland R."/>
            <person name="Huzurbazar S."/>
            <person name="Westhof E."/>
            <person name="Delsuc F."/>
            <person name="Lehrach H."/>
            <person name="Reinhardt R."/>
            <person name="Weissenbach J."/>
            <person name="Roy S.W."/>
            <person name="Artiguenave F."/>
            <person name="Postlethwait J.H."/>
            <person name="Manak J.R."/>
            <person name="Thompson E.M."/>
            <person name="Jaillon O."/>
            <person name="Du Pasquier L."/>
            <person name="Boudinot P."/>
            <person name="Liberles D.A."/>
            <person name="Volff J.N."/>
            <person name="Philippe H."/>
            <person name="Lenhard B."/>
            <person name="Roest Crollius H."/>
            <person name="Wincker P."/>
            <person name="Chourrout D."/>
        </authorList>
    </citation>
    <scope>NUCLEOTIDE SEQUENCE [LARGE SCALE GENOMIC DNA]</scope>
</reference>
<dbReference type="InterPro" id="IPR033897">
    <property type="entry name" value="SRF-like_MADS-box"/>
</dbReference>
<feature type="domain" description="MADS-box" evidence="7">
    <location>
        <begin position="37"/>
        <end position="97"/>
    </location>
</feature>
<dbReference type="InterPro" id="IPR050142">
    <property type="entry name" value="MADS-box/MEF2_TF"/>
</dbReference>
<dbReference type="InterPro" id="IPR036879">
    <property type="entry name" value="TF_MADSbox_sf"/>
</dbReference>
<dbReference type="GO" id="GO:0046983">
    <property type="term" value="F:protein dimerization activity"/>
    <property type="evidence" value="ECO:0007669"/>
    <property type="project" value="InterPro"/>
</dbReference>
<dbReference type="InParanoid" id="E4XC65"/>
<dbReference type="GO" id="GO:0045944">
    <property type="term" value="P:positive regulation of transcription by RNA polymerase II"/>
    <property type="evidence" value="ECO:0007669"/>
    <property type="project" value="InterPro"/>
</dbReference>
<name>E4XC65_OIKDI</name>
<dbReference type="InterPro" id="IPR002100">
    <property type="entry name" value="TF_MADSbox"/>
</dbReference>
<sequence length="295" mass="33237">MSNLIPGYKRHSIEEFSGESKRIRPANREKTTDKKTRGRVKIKIELIQDRQKRCTTFSKRKAGLMKKSHELATLTGSQVMVLVASETGHIYTHATPKFQPMLNSKQGRKLIKTCLESDKGEMALTESISDETPAIEIIENIDRGTDHESDDSLHEEAMNVVEIQNRPNFKSINALVGQNISDSDQPVANIPLVTSQLRQRVAPQSNLQQSSLPISEKLCTTIGPPRHLEEYRTISSVPVSLRLTNHENPNSLEFSYLAQNEHHTSPNPMLHRTLRASASPKLFKAASYLNHNDNR</sequence>
<dbReference type="Gene3D" id="3.40.1810.10">
    <property type="entry name" value="Transcription factor, MADS-box"/>
    <property type="match status" value="1"/>
</dbReference>
<dbReference type="GO" id="GO:0005634">
    <property type="term" value="C:nucleus"/>
    <property type="evidence" value="ECO:0007669"/>
    <property type="project" value="UniProtKB-SubCell"/>
</dbReference>
<proteinExistence type="predicted"/>
<dbReference type="GO" id="GO:0010736">
    <property type="term" value="F:serum response element binding"/>
    <property type="evidence" value="ECO:0007669"/>
    <property type="project" value="UniProtKB-ARBA"/>
</dbReference>
<keyword evidence="2" id="KW-0805">Transcription regulation</keyword>
<dbReference type="PANTHER" id="PTHR48019">
    <property type="entry name" value="SERUM RESPONSE FACTOR HOMOLOG"/>
    <property type="match status" value="1"/>
</dbReference>
<keyword evidence="4" id="KW-0804">Transcription</keyword>
<dbReference type="SMART" id="SM00432">
    <property type="entry name" value="MADS"/>
    <property type="match status" value="1"/>
</dbReference>
<keyword evidence="3" id="KW-0238">DNA-binding</keyword>
<evidence type="ECO:0000313" key="8">
    <source>
        <dbReference type="EMBL" id="CBY09190.1"/>
    </source>
</evidence>
<dbReference type="EMBL" id="FN653035">
    <property type="protein sequence ID" value="CBY09190.1"/>
    <property type="molecule type" value="Genomic_DNA"/>
</dbReference>
<organism evidence="8">
    <name type="scientific">Oikopleura dioica</name>
    <name type="common">Tunicate</name>
    <dbReference type="NCBI Taxonomy" id="34765"/>
    <lineage>
        <taxon>Eukaryota</taxon>
        <taxon>Metazoa</taxon>
        <taxon>Chordata</taxon>
        <taxon>Tunicata</taxon>
        <taxon>Appendicularia</taxon>
        <taxon>Copelata</taxon>
        <taxon>Oikopleuridae</taxon>
        <taxon>Oikopleura</taxon>
    </lineage>
</organism>
<dbReference type="PROSITE" id="PS50066">
    <property type="entry name" value="MADS_BOX_2"/>
    <property type="match status" value="1"/>
</dbReference>
<dbReference type="Proteomes" id="UP000001307">
    <property type="component" value="Unassembled WGS sequence"/>
</dbReference>
<evidence type="ECO:0000256" key="3">
    <source>
        <dbReference type="ARBA" id="ARBA00023125"/>
    </source>
</evidence>